<dbReference type="EMBL" id="LT608256">
    <property type="protein sequence ID" value="SCO61285.1"/>
    <property type="molecule type" value="Genomic_DNA"/>
</dbReference>
<dbReference type="VEuPathDB" id="PlasmoDB:PBANKA_0832900"/>
<accession>A0A1D3SD50</accession>
<evidence type="ECO:0000313" key="2">
    <source>
        <dbReference type="EMBL" id="SCO61285.1"/>
    </source>
</evidence>
<feature type="coiled-coil region" evidence="1">
    <location>
        <begin position="175"/>
        <end position="202"/>
    </location>
</feature>
<proteinExistence type="predicted"/>
<dbReference type="AlphaFoldDB" id="A0A1D3SD50"/>
<reference evidence="2 3" key="1">
    <citation type="submission" date="2016-08" db="EMBL/GenBank/DDBJ databases">
        <authorList>
            <consortium name="Pathogen Informatics"/>
        </authorList>
    </citation>
    <scope>NUCLEOTIDE SEQUENCE [LARGE SCALE GENOMIC DNA]</scope>
    <source>
        <strain evidence="2 3">SP11 Antwerpcl1</strain>
    </source>
</reference>
<keyword evidence="1" id="KW-0175">Coiled coil</keyword>
<organism evidence="2 3">
    <name type="scientific">Plasmodium berghei</name>
    <dbReference type="NCBI Taxonomy" id="5821"/>
    <lineage>
        <taxon>Eukaryota</taxon>
        <taxon>Sar</taxon>
        <taxon>Alveolata</taxon>
        <taxon>Apicomplexa</taxon>
        <taxon>Aconoidasida</taxon>
        <taxon>Haemosporida</taxon>
        <taxon>Plasmodiidae</taxon>
        <taxon>Plasmodium</taxon>
        <taxon>Plasmodium (Vinckeia)</taxon>
    </lineage>
</organism>
<evidence type="ECO:0008006" key="4">
    <source>
        <dbReference type="Google" id="ProtNLM"/>
    </source>
</evidence>
<name>A0A1D3SD50_PLABE</name>
<sequence>MPNWNPNQINPQNNITIDQTKQMSNSGKIIMETNGVEHSDTESEYTGELDKYSQKIKQENFKDSTIILISDKKNKKKIEPINYKNDIINFLKESIYFKYIDTHLMNKYIHGTTIYTLNKNEYLLKDNTFLNYAIIIIKGKVKNIKENTCTNGDKCFIGLEALGPCNIIELFNSIIEKRINVIKNYQEKKKKKKRKKKKKISMIFKKKRLYEIKIPTKNQKVSKNINKIINTNLNIIEYILNTDCEYILLSKNEYMDMIIESYENNKVDEMIENS</sequence>
<dbReference type="OrthoDB" id="5353557at2759"/>
<protein>
    <recommendedName>
        <fullName evidence="4">Cyclic nucleotide-binding domain-containing protein</fullName>
    </recommendedName>
</protein>
<evidence type="ECO:0000313" key="3">
    <source>
        <dbReference type="Proteomes" id="UP000219860"/>
    </source>
</evidence>
<dbReference type="Proteomes" id="UP000219860">
    <property type="component" value="Chromosome 8"/>
</dbReference>
<gene>
    <name evidence="2" type="ORF">PBSP11A_000168200</name>
</gene>
<evidence type="ECO:0000256" key="1">
    <source>
        <dbReference type="SAM" id="Coils"/>
    </source>
</evidence>
<dbReference type="InterPro" id="IPR018490">
    <property type="entry name" value="cNMP-bd_dom_sf"/>
</dbReference>
<dbReference type="SUPFAM" id="SSF51206">
    <property type="entry name" value="cAMP-binding domain-like"/>
    <property type="match status" value="1"/>
</dbReference>